<proteinExistence type="predicted"/>
<protein>
    <submittedName>
        <fullName evidence="2">Uncharacterized protein</fullName>
    </submittedName>
</protein>
<dbReference type="EMBL" id="MFDD01000014">
    <property type="protein sequence ID" value="OGE40106.1"/>
    <property type="molecule type" value="Genomic_DNA"/>
</dbReference>
<evidence type="ECO:0000256" key="1">
    <source>
        <dbReference type="SAM" id="Phobius"/>
    </source>
</evidence>
<feature type="transmembrane region" description="Helical" evidence="1">
    <location>
        <begin position="54"/>
        <end position="74"/>
    </location>
</feature>
<keyword evidence="1" id="KW-0472">Membrane</keyword>
<reference evidence="2 3" key="1">
    <citation type="journal article" date="2016" name="Nat. Commun.">
        <title>Thousands of microbial genomes shed light on interconnected biogeochemical processes in an aquifer system.</title>
        <authorList>
            <person name="Anantharaman K."/>
            <person name="Brown C.T."/>
            <person name="Hug L.A."/>
            <person name="Sharon I."/>
            <person name="Castelle C.J."/>
            <person name="Probst A.J."/>
            <person name="Thomas B.C."/>
            <person name="Singh A."/>
            <person name="Wilkins M.J."/>
            <person name="Karaoz U."/>
            <person name="Brodie E.L."/>
            <person name="Williams K.H."/>
            <person name="Hubbard S.S."/>
            <person name="Banfield J.F."/>
        </authorList>
    </citation>
    <scope>NUCLEOTIDE SEQUENCE [LARGE SCALE GENOMIC DNA]</scope>
</reference>
<sequence>MSLEERVSAIEARNQRVEADKAWEVSTTRKVMIVTVTYLTMLLLMASIGVDRPFISALIPTTGFFLSTLSLSFIKQQWLSRRR</sequence>
<name>A0A1F5KGN6_9BACT</name>
<keyword evidence="1" id="KW-1133">Transmembrane helix</keyword>
<gene>
    <name evidence="2" type="ORF">A3D25_04870</name>
</gene>
<keyword evidence="1" id="KW-0812">Transmembrane</keyword>
<comment type="caution">
    <text evidence="2">The sequence shown here is derived from an EMBL/GenBank/DDBJ whole genome shotgun (WGS) entry which is preliminary data.</text>
</comment>
<evidence type="ECO:0000313" key="2">
    <source>
        <dbReference type="EMBL" id="OGE40106.1"/>
    </source>
</evidence>
<organism evidence="2 3">
    <name type="scientific">Candidatus Daviesbacteria bacterium RIFCSPHIGHO2_02_FULL_43_12</name>
    <dbReference type="NCBI Taxonomy" id="1797776"/>
    <lineage>
        <taxon>Bacteria</taxon>
        <taxon>Candidatus Daviesiibacteriota</taxon>
    </lineage>
</organism>
<dbReference type="AlphaFoldDB" id="A0A1F5KGN6"/>
<dbReference type="Proteomes" id="UP000177328">
    <property type="component" value="Unassembled WGS sequence"/>
</dbReference>
<accession>A0A1F5KGN6</accession>
<feature type="transmembrane region" description="Helical" evidence="1">
    <location>
        <begin position="31"/>
        <end position="48"/>
    </location>
</feature>
<evidence type="ECO:0000313" key="3">
    <source>
        <dbReference type="Proteomes" id="UP000177328"/>
    </source>
</evidence>